<dbReference type="AlphaFoldDB" id="A0AAD7UB38"/>
<sequence>MMLVLVLIITPCRGVLVFRNQARYLVAAAERCLASNTSAAEAVRRLRRSRECPARWAVTCLDHFNCDAMLRDVSEPLGDALRELGLDVVSGRASACVREVPDCGARQHLVLNANLMDPRWAEVLPRSLVLLNLEQLVSRSIDEARRAALAAVEVYARDDAVAGAGRRALAALAAADGNAIGATVDDRRGFVALDDAARAYPWLDYSYANVDLARVLWHPCVFAKGVGTATSRSKVGSVGEPAFLYATDDTPEDLRRRAEAFVSSRGLTAGAGCATAACVTATLFDAAAETLIAPSSSTRTAPTLDAVHLGGIGVPRRVRVVEALQQRARAAAVLEGYFGAARDEALAAARLGLAIHRHHDRKVAEVVRILVYAKAGLPVVAEAGSDTLLENELAADHPVFFVPYDGLVESAIALLDATEENATALKARNLATVRQERYMLAPILAFLFPACVPRIRRTGLFPPSFLAAALAINAASPPR</sequence>
<organism evidence="1 2">
    <name type="scientific">Chrysophaeum taylorii</name>
    <dbReference type="NCBI Taxonomy" id="2483200"/>
    <lineage>
        <taxon>Eukaryota</taxon>
        <taxon>Sar</taxon>
        <taxon>Stramenopiles</taxon>
        <taxon>Ochrophyta</taxon>
        <taxon>Pelagophyceae</taxon>
        <taxon>Pelagomonadales</taxon>
        <taxon>Pelagomonadaceae</taxon>
        <taxon>Chrysophaeum</taxon>
    </lineage>
</organism>
<comment type="caution">
    <text evidence="1">The sequence shown here is derived from an EMBL/GenBank/DDBJ whole genome shotgun (WGS) entry which is preliminary data.</text>
</comment>
<reference evidence="1" key="1">
    <citation type="submission" date="2023-01" db="EMBL/GenBank/DDBJ databases">
        <title>Metagenome sequencing of chrysophaentin producing Chrysophaeum taylorii.</title>
        <authorList>
            <person name="Davison J."/>
            <person name="Bewley C."/>
        </authorList>
    </citation>
    <scope>NUCLEOTIDE SEQUENCE</scope>
    <source>
        <strain evidence="1">NIES-1699</strain>
    </source>
</reference>
<keyword evidence="2" id="KW-1185">Reference proteome</keyword>
<protein>
    <submittedName>
        <fullName evidence="1">Uncharacterized protein</fullName>
    </submittedName>
</protein>
<gene>
    <name evidence="1" type="ORF">CTAYLR_005248</name>
</gene>
<dbReference type="Proteomes" id="UP001230188">
    <property type="component" value="Unassembled WGS sequence"/>
</dbReference>
<accession>A0AAD7UB38</accession>
<name>A0AAD7UB38_9STRA</name>
<dbReference type="EMBL" id="JAQMWT010000421">
    <property type="protein sequence ID" value="KAJ8601586.1"/>
    <property type="molecule type" value="Genomic_DNA"/>
</dbReference>
<evidence type="ECO:0000313" key="2">
    <source>
        <dbReference type="Proteomes" id="UP001230188"/>
    </source>
</evidence>
<proteinExistence type="predicted"/>
<evidence type="ECO:0000313" key="1">
    <source>
        <dbReference type="EMBL" id="KAJ8601586.1"/>
    </source>
</evidence>